<proteinExistence type="predicted"/>
<dbReference type="PROSITE" id="PS50089">
    <property type="entry name" value="ZF_RING_2"/>
    <property type="match status" value="1"/>
</dbReference>
<evidence type="ECO:0000313" key="5">
    <source>
        <dbReference type="EMBL" id="KAG0579818.1"/>
    </source>
</evidence>
<feature type="compositionally biased region" description="Polar residues" evidence="2">
    <location>
        <begin position="11"/>
        <end position="28"/>
    </location>
</feature>
<name>A0A8T0IBL8_CERPU</name>
<dbReference type="InterPro" id="IPR001841">
    <property type="entry name" value="Znf_RING"/>
</dbReference>
<feature type="compositionally biased region" description="Low complexity" evidence="2">
    <location>
        <begin position="186"/>
        <end position="201"/>
    </location>
</feature>
<dbReference type="AlphaFoldDB" id="A0A8T0IBL8"/>
<comment type="caution">
    <text evidence="5">The sequence shown here is derived from an EMBL/GenBank/DDBJ whole genome shotgun (WGS) entry which is preliminary data.</text>
</comment>
<feature type="transmembrane region" description="Helical" evidence="3">
    <location>
        <begin position="116"/>
        <end position="138"/>
    </location>
</feature>
<evidence type="ECO:0000256" key="2">
    <source>
        <dbReference type="SAM" id="MobiDB-lite"/>
    </source>
</evidence>
<organism evidence="5 6">
    <name type="scientific">Ceratodon purpureus</name>
    <name type="common">Fire moss</name>
    <name type="synonym">Dicranum purpureum</name>
    <dbReference type="NCBI Taxonomy" id="3225"/>
    <lineage>
        <taxon>Eukaryota</taxon>
        <taxon>Viridiplantae</taxon>
        <taxon>Streptophyta</taxon>
        <taxon>Embryophyta</taxon>
        <taxon>Bryophyta</taxon>
        <taxon>Bryophytina</taxon>
        <taxon>Bryopsida</taxon>
        <taxon>Dicranidae</taxon>
        <taxon>Pseudoditrichales</taxon>
        <taxon>Ditrichaceae</taxon>
        <taxon>Ceratodon</taxon>
    </lineage>
</organism>
<dbReference type="InterPro" id="IPR013083">
    <property type="entry name" value="Znf_RING/FYVE/PHD"/>
</dbReference>
<dbReference type="FunFam" id="3.30.40.10:FF:000348">
    <property type="entry name" value="E3 ubiquitin-protein ligase"/>
    <property type="match status" value="1"/>
</dbReference>
<accession>A0A8T0IBL8</accession>
<evidence type="ECO:0000313" key="6">
    <source>
        <dbReference type="Proteomes" id="UP000822688"/>
    </source>
</evidence>
<dbReference type="PANTHER" id="PTHR46225:SF19">
    <property type="entry name" value="RING-TYPE DOMAIN-CONTAINING PROTEIN"/>
    <property type="match status" value="1"/>
</dbReference>
<dbReference type="EMBL" id="CM026424">
    <property type="protein sequence ID" value="KAG0579818.1"/>
    <property type="molecule type" value="Genomic_DNA"/>
</dbReference>
<keyword evidence="1" id="KW-0863">Zinc-finger</keyword>
<feature type="domain" description="RING-type" evidence="4">
    <location>
        <begin position="375"/>
        <end position="416"/>
    </location>
</feature>
<dbReference type="SUPFAM" id="SSF57850">
    <property type="entry name" value="RING/U-box"/>
    <property type="match status" value="1"/>
</dbReference>
<feature type="region of interest" description="Disordered" evidence="2">
    <location>
        <begin position="423"/>
        <end position="452"/>
    </location>
</feature>
<sequence>MADRCEDLDLESQTSDTSPLLMDQQASVPQEHVVTIGPDTDSASVDSGTLFRSSSSPSVPQEGASTGETLSRSQSANSSLRGQPSFPSGASTPSARSANSHGRSARQRTSPLNSGLWITIELTITISQIIASIIVLSVSRDEHPEAPLEAWVIGYAAGCVATLPLLYWRYTHRYVRSREQNAVPQAASSPTTPPSGSGATSYRSTARDVVLNTPRHQGSDGHVSLDDDRIGVLVERFKIVLDCFFAIWFVVGNVWIFGGHTSSSEAPNLYRLCIVFLTFSCIGYAMPFILCATICCCLPCIIALLGFREDPNQTRGASADVISALPTYKFKAKGSKKTKGSKDGDESDSESGGEGGLVAPGTEKERQVSAEDAVCCICLGKYTDGAELRELPCTHHFHVECVDKWLKINASCPLCKHEVGGAANAGSGNAGEAVSGSSEGQEGAAVGSGGAS</sequence>
<keyword evidence="1" id="KW-0479">Metal-binding</keyword>
<reference evidence="5" key="1">
    <citation type="submission" date="2020-06" db="EMBL/GenBank/DDBJ databases">
        <title>WGS assembly of Ceratodon purpureus strain R40.</title>
        <authorList>
            <person name="Carey S.B."/>
            <person name="Jenkins J."/>
            <person name="Shu S."/>
            <person name="Lovell J.T."/>
            <person name="Sreedasyam A."/>
            <person name="Maumus F."/>
            <person name="Tiley G.P."/>
            <person name="Fernandez-Pozo N."/>
            <person name="Barry K."/>
            <person name="Chen C."/>
            <person name="Wang M."/>
            <person name="Lipzen A."/>
            <person name="Daum C."/>
            <person name="Saski C.A."/>
            <person name="Payton A.C."/>
            <person name="Mcbreen J.C."/>
            <person name="Conrad R.E."/>
            <person name="Kollar L.M."/>
            <person name="Olsson S."/>
            <person name="Huttunen S."/>
            <person name="Landis J.B."/>
            <person name="Wickett N.J."/>
            <person name="Johnson M.G."/>
            <person name="Rensing S.A."/>
            <person name="Grimwood J."/>
            <person name="Schmutz J."/>
            <person name="Mcdaniel S.F."/>
        </authorList>
    </citation>
    <scope>NUCLEOTIDE SEQUENCE</scope>
    <source>
        <strain evidence="5">R40</strain>
    </source>
</reference>
<evidence type="ECO:0000256" key="1">
    <source>
        <dbReference type="PROSITE-ProRule" id="PRU00175"/>
    </source>
</evidence>
<gene>
    <name evidence="5" type="ORF">KC19_4G125700</name>
</gene>
<keyword evidence="3" id="KW-1133">Transmembrane helix</keyword>
<feature type="transmembrane region" description="Helical" evidence="3">
    <location>
        <begin position="239"/>
        <end position="257"/>
    </location>
</feature>
<feature type="region of interest" description="Disordered" evidence="2">
    <location>
        <begin position="181"/>
        <end position="203"/>
    </location>
</feature>
<dbReference type="Proteomes" id="UP000822688">
    <property type="component" value="Chromosome 4"/>
</dbReference>
<dbReference type="GO" id="GO:0008270">
    <property type="term" value="F:zinc ion binding"/>
    <property type="evidence" value="ECO:0007669"/>
    <property type="project" value="UniProtKB-KW"/>
</dbReference>
<feature type="transmembrane region" description="Helical" evidence="3">
    <location>
        <begin position="150"/>
        <end position="168"/>
    </location>
</feature>
<keyword evidence="1" id="KW-0862">Zinc</keyword>
<evidence type="ECO:0000259" key="4">
    <source>
        <dbReference type="PROSITE" id="PS50089"/>
    </source>
</evidence>
<keyword evidence="3" id="KW-0472">Membrane</keyword>
<dbReference type="Pfam" id="PF13639">
    <property type="entry name" value="zf-RING_2"/>
    <property type="match status" value="1"/>
</dbReference>
<evidence type="ECO:0000256" key="3">
    <source>
        <dbReference type="SAM" id="Phobius"/>
    </source>
</evidence>
<feature type="compositionally biased region" description="Polar residues" evidence="2">
    <location>
        <begin position="41"/>
        <end position="110"/>
    </location>
</feature>
<dbReference type="Gene3D" id="3.30.40.10">
    <property type="entry name" value="Zinc/RING finger domain, C3HC4 (zinc finger)"/>
    <property type="match status" value="1"/>
</dbReference>
<feature type="compositionally biased region" description="Low complexity" evidence="2">
    <location>
        <begin position="423"/>
        <end position="445"/>
    </location>
</feature>
<feature type="region of interest" description="Disordered" evidence="2">
    <location>
        <begin position="1"/>
        <end position="110"/>
    </location>
</feature>
<feature type="transmembrane region" description="Helical" evidence="3">
    <location>
        <begin position="277"/>
        <end position="305"/>
    </location>
</feature>
<feature type="region of interest" description="Disordered" evidence="2">
    <location>
        <begin position="334"/>
        <end position="365"/>
    </location>
</feature>
<dbReference type="CDD" id="cd16467">
    <property type="entry name" value="RING-H2_RNF6-like"/>
    <property type="match status" value="1"/>
</dbReference>
<protein>
    <recommendedName>
        <fullName evidence="4">RING-type domain-containing protein</fullName>
    </recommendedName>
</protein>
<dbReference type="PANTHER" id="PTHR46225">
    <property type="entry name" value="C3H4 TYPE ZINC FINGER PROTEIN"/>
    <property type="match status" value="1"/>
</dbReference>
<dbReference type="SMART" id="SM00184">
    <property type="entry name" value="RING"/>
    <property type="match status" value="1"/>
</dbReference>
<keyword evidence="6" id="KW-1185">Reference proteome</keyword>
<keyword evidence="3" id="KW-0812">Transmembrane</keyword>